<dbReference type="Pfam" id="PF13976">
    <property type="entry name" value="gag_pre-integrs"/>
    <property type="match status" value="1"/>
</dbReference>
<feature type="compositionally biased region" description="Polar residues" evidence="2">
    <location>
        <begin position="344"/>
        <end position="355"/>
    </location>
</feature>
<feature type="domain" description="GAG-pre-integrase" evidence="4">
    <location>
        <begin position="682"/>
        <end position="729"/>
    </location>
</feature>
<evidence type="ECO:0000259" key="5">
    <source>
        <dbReference type="Pfam" id="PF22936"/>
    </source>
</evidence>
<evidence type="ECO:0000259" key="4">
    <source>
        <dbReference type="Pfam" id="PF13976"/>
    </source>
</evidence>
<dbReference type="AlphaFoldDB" id="A0A6L2KYN5"/>
<dbReference type="Pfam" id="PF22936">
    <property type="entry name" value="Pol_BBD"/>
    <property type="match status" value="1"/>
</dbReference>
<dbReference type="Pfam" id="PF07727">
    <property type="entry name" value="RVT_2"/>
    <property type="match status" value="1"/>
</dbReference>
<evidence type="ECO:0000256" key="2">
    <source>
        <dbReference type="SAM" id="MobiDB-lite"/>
    </source>
</evidence>
<feature type="compositionally biased region" description="Polar residues" evidence="2">
    <location>
        <begin position="528"/>
        <end position="538"/>
    </location>
</feature>
<feature type="compositionally biased region" description="Basic and acidic residues" evidence="2">
    <location>
        <begin position="763"/>
        <end position="774"/>
    </location>
</feature>
<keyword evidence="1" id="KW-0378">Hydrolase</keyword>
<proteinExistence type="predicted"/>
<feature type="region of interest" description="Disordered" evidence="2">
    <location>
        <begin position="368"/>
        <end position="397"/>
    </location>
</feature>
<comment type="caution">
    <text evidence="6">The sequence shown here is derived from an EMBL/GenBank/DDBJ whole genome shotgun (WGS) entry which is preliminary data.</text>
</comment>
<dbReference type="InterPro" id="IPR013103">
    <property type="entry name" value="RVT_2"/>
</dbReference>
<reference evidence="6" key="1">
    <citation type="journal article" date="2019" name="Sci. Rep.">
        <title>Draft genome of Tanacetum cinerariifolium, the natural source of mosquito coil.</title>
        <authorList>
            <person name="Yamashiro T."/>
            <person name="Shiraishi A."/>
            <person name="Satake H."/>
            <person name="Nakayama K."/>
        </authorList>
    </citation>
    <scope>NUCLEOTIDE SEQUENCE</scope>
</reference>
<gene>
    <name evidence="6" type="ORF">Tci_026314</name>
</gene>
<dbReference type="InterPro" id="IPR025724">
    <property type="entry name" value="GAG-pre-integrase_dom"/>
</dbReference>
<feature type="domain" description="Retrovirus-related Pol polyprotein from transposon TNT 1-94-like beta-barrel" evidence="5">
    <location>
        <begin position="572"/>
        <end position="645"/>
    </location>
</feature>
<name>A0A6L2KYN5_TANCI</name>
<protein>
    <submittedName>
        <fullName evidence="6">Uncharacterized protein</fullName>
    </submittedName>
</protein>
<feature type="compositionally biased region" description="Low complexity" evidence="2">
    <location>
        <begin position="322"/>
        <end position="336"/>
    </location>
</feature>
<sequence length="1257" mass="141438">MRIEQYFLMTDYSLWEVILNRDSPLPTIVVDGVVQLVSNKSAEQKLARRNKLKARGTLLMTLPNKHQLKFNSHKDAKTLMEAIEKRFGGNTKIKKVQKTLLKQQFENFTGFGSENLDQIHDRLQKLVSQLEIHGVSLSQKDVNLKFLRSLPSEWKTHTLIWRNKADLEEHSLDDLFNSLKIYEAEVKHSSSPGNPTQNLAFVSSSNTNDTTDSASAATNVYAICAKLHVSSHLNIDSLRNAVIFSFFARCYDWSYQAEEESSNFALTAITSSSSSSYNKVPSCSKSCSKAYAKLHSQYDKLTDDFRKSQFDVLSYQAESDSKSLSPSSLSDRLQPSGGYHLSPSKPTQDLSHTNRPSAPIIEDWVSDSEDEFETNDPQSVPSFVQSSKRVKTPRHSVQPVKAPILDATLKQPSPKSNCSGKRKNRKTCFVCRSVEHLIKHCDYHAKKKAQPIQRNYAHKGNNKHNALFTHKHPPKHMVPAAVLTQSKPVSITTVRPVSADVPKIMVTRPRHAHSIDTKSKSPIRRNATRSPSPKTSNLPPRVTAAQALVVSVAKGKKEKWGNLQYALKDKGVIDSGCSWYMTGNMSYFSDFEELNGGYVGFGGNLKGGKISGKGKIKKGKLDFKDVYFGKELKFNLFSVSQMCDKKNRVLFTDTECLILTPDFKLPDESQVPLRVPRENHMYNVNLKNIVPSRDLTCLFAKATIDESNLWHRRLGHINFKTINKLVKGKFEGKVDEGFLVGYSVNSKAFRVFNSRTRIVQETLHEHDVDTKKPESAVNVSPSNSAQSGKQGDMTKKKAKGKSHVESFTRNRDLSAEFKDYSDNSSNDVNASGSIVPTAGQNYSNSTNPFSATGPSNTTTSPTHGKSLFKDTSQLPENLDMLKIEDITYSDHETVSAEADFNNLETSIIVSPILTTRTHKDHPVSQIICDLSSTTQTRSMTRVIKDQGGLSQIFSDDFHTCMFSCFLLQEEPKRDERGIVVRNKARLVAQGHTQEEGIDYEEVFAPVARIKAIRLFLAYASFMRFMVYQMDVKSAFLYGTIEEEVYVYQPLGFDDPDHPDKVYKVIKVLYGLHQAPRAWYETLVNYLLENDFHRGKIDQTLFIKKQKSDILLVQIYVDDIIFVKQKKDGIFISQDKYIAEILKKFGLTKGKSASTPIDKEKPLLKDPDVKRIFGYLKSKPHLGLWYPKDSPFDLVAYSDSDYAGASLDKKSTTGGCQFLGCRLISWQCKKQTVIATSSTEAEYVAVASCCAQLLWIQN</sequence>
<feature type="compositionally biased region" description="Polar residues" evidence="2">
    <location>
        <begin position="777"/>
        <end position="789"/>
    </location>
</feature>
<keyword evidence="1" id="KW-0645">Protease</keyword>
<dbReference type="EMBL" id="BKCJ010003316">
    <property type="protein sequence ID" value="GEU54336.1"/>
    <property type="molecule type" value="Genomic_DNA"/>
</dbReference>
<feature type="compositionally biased region" description="Polar residues" evidence="2">
    <location>
        <begin position="822"/>
        <end position="870"/>
    </location>
</feature>
<feature type="compositionally biased region" description="Basic and acidic residues" evidence="2">
    <location>
        <begin position="802"/>
        <end position="821"/>
    </location>
</feature>
<dbReference type="InterPro" id="IPR054722">
    <property type="entry name" value="PolX-like_BBD"/>
</dbReference>
<dbReference type="GO" id="GO:0004190">
    <property type="term" value="F:aspartic-type endopeptidase activity"/>
    <property type="evidence" value="ECO:0007669"/>
    <property type="project" value="UniProtKB-KW"/>
</dbReference>
<dbReference type="SUPFAM" id="SSF56672">
    <property type="entry name" value="DNA/RNA polymerases"/>
    <property type="match status" value="1"/>
</dbReference>
<feature type="region of interest" description="Disordered" evidence="2">
    <location>
        <begin position="763"/>
        <end position="870"/>
    </location>
</feature>
<evidence type="ECO:0000256" key="1">
    <source>
        <dbReference type="ARBA" id="ARBA00022750"/>
    </source>
</evidence>
<dbReference type="PANTHER" id="PTHR11439:SF495">
    <property type="entry name" value="REVERSE TRANSCRIPTASE, RNA-DEPENDENT DNA POLYMERASE-RELATED"/>
    <property type="match status" value="1"/>
</dbReference>
<feature type="domain" description="Reverse transcriptase Ty1/copia-type" evidence="3">
    <location>
        <begin position="972"/>
        <end position="1123"/>
    </location>
</feature>
<dbReference type="Pfam" id="PF14223">
    <property type="entry name" value="Retrotran_gag_2"/>
    <property type="match status" value="1"/>
</dbReference>
<organism evidence="6">
    <name type="scientific">Tanacetum cinerariifolium</name>
    <name type="common">Dalmatian daisy</name>
    <name type="synonym">Chrysanthemum cinerariifolium</name>
    <dbReference type="NCBI Taxonomy" id="118510"/>
    <lineage>
        <taxon>Eukaryota</taxon>
        <taxon>Viridiplantae</taxon>
        <taxon>Streptophyta</taxon>
        <taxon>Embryophyta</taxon>
        <taxon>Tracheophyta</taxon>
        <taxon>Spermatophyta</taxon>
        <taxon>Magnoliopsida</taxon>
        <taxon>eudicotyledons</taxon>
        <taxon>Gunneridae</taxon>
        <taxon>Pentapetalae</taxon>
        <taxon>asterids</taxon>
        <taxon>campanulids</taxon>
        <taxon>Asterales</taxon>
        <taxon>Asteraceae</taxon>
        <taxon>Asteroideae</taxon>
        <taxon>Anthemideae</taxon>
        <taxon>Anthemidinae</taxon>
        <taxon>Tanacetum</taxon>
    </lineage>
</organism>
<feature type="compositionally biased region" description="Polar residues" evidence="2">
    <location>
        <begin position="375"/>
        <end position="387"/>
    </location>
</feature>
<feature type="region of interest" description="Disordered" evidence="2">
    <location>
        <begin position="321"/>
        <end position="355"/>
    </location>
</feature>
<dbReference type="PANTHER" id="PTHR11439">
    <property type="entry name" value="GAG-POL-RELATED RETROTRANSPOSON"/>
    <property type="match status" value="1"/>
</dbReference>
<dbReference type="CDD" id="cd09272">
    <property type="entry name" value="RNase_HI_RT_Ty1"/>
    <property type="match status" value="1"/>
</dbReference>
<evidence type="ECO:0000259" key="3">
    <source>
        <dbReference type="Pfam" id="PF07727"/>
    </source>
</evidence>
<keyword evidence="1" id="KW-0064">Aspartyl protease</keyword>
<evidence type="ECO:0000313" key="6">
    <source>
        <dbReference type="EMBL" id="GEU54336.1"/>
    </source>
</evidence>
<feature type="region of interest" description="Disordered" evidence="2">
    <location>
        <begin position="509"/>
        <end position="540"/>
    </location>
</feature>
<dbReference type="InterPro" id="IPR043502">
    <property type="entry name" value="DNA/RNA_pol_sf"/>
</dbReference>
<accession>A0A6L2KYN5</accession>